<dbReference type="SUPFAM" id="SSF55729">
    <property type="entry name" value="Acyl-CoA N-acyltransferases (Nat)"/>
    <property type="match status" value="1"/>
</dbReference>
<evidence type="ECO:0000313" key="3">
    <source>
        <dbReference type="EMBL" id="HIX73793.1"/>
    </source>
</evidence>
<name>A0A9D1X6F9_9BACT</name>
<evidence type="ECO:0000313" key="4">
    <source>
        <dbReference type="Proteomes" id="UP000886740"/>
    </source>
</evidence>
<dbReference type="CDD" id="cd04301">
    <property type="entry name" value="NAT_SF"/>
    <property type="match status" value="1"/>
</dbReference>
<dbReference type="PANTHER" id="PTHR13947">
    <property type="entry name" value="GNAT FAMILY N-ACETYLTRANSFERASE"/>
    <property type="match status" value="1"/>
</dbReference>
<dbReference type="EMBL" id="DXEL01000019">
    <property type="protein sequence ID" value="HIX73793.1"/>
    <property type="molecule type" value="Genomic_DNA"/>
</dbReference>
<dbReference type="Pfam" id="PF13508">
    <property type="entry name" value="Acetyltransf_7"/>
    <property type="match status" value="1"/>
</dbReference>
<comment type="caution">
    <text evidence="3">The sequence shown here is derived from an EMBL/GenBank/DDBJ whole genome shotgun (WGS) entry which is preliminary data.</text>
</comment>
<evidence type="ECO:0000256" key="1">
    <source>
        <dbReference type="ARBA" id="ARBA00022679"/>
    </source>
</evidence>
<reference evidence="3" key="2">
    <citation type="submission" date="2021-04" db="EMBL/GenBank/DDBJ databases">
        <authorList>
            <person name="Gilroy R."/>
        </authorList>
    </citation>
    <scope>NUCLEOTIDE SEQUENCE</scope>
    <source>
        <strain evidence="3">ChiGjej6B6-14162</strain>
    </source>
</reference>
<proteinExistence type="predicted"/>
<organism evidence="3 4">
    <name type="scientific">Candidatus Parabacteroides intestinipullorum</name>
    <dbReference type="NCBI Taxonomy" id="2838723"/>
    <lineage>
        <taxon>Bacteria</taxon>
        <taxon>Pseudomonadati</taxon>
        <taxon>Bacteroidota</taxon>
        <taxon>Bacteroidia</taxon>
        <taxon>Bacteroidales</taxon>
        <taxon>Tannerellaceae</taxon>
        <taxon>Parabacteroides</taxon>
    </lineage>
</organism>
<dbReference type="InterPro" id="IPR000182">
    <property type="entry name" value="GNAT_dom"/>
</dbReference>
<dbReference type="AlphaFoldDB" id="A0A9D1X6F9"/>
<dbReference type="Proteomes" id="UP000886740">
    <property type="component" value="Unassembled WGS sequence"/>
</dbReference>
<dbReference type="InterPro" id="IPR016181">
    <property type="entry name" value="Acyl_CoA_acyltransferase"/>
</dbReference>
<evidence type="ECO:0000259" key="2">
    <source>
        <dbReference type="PROSITE" id="PS51186"/>
    </source>
</evidence>
<dbReference type="InterPro" id="IPR050769">
    <property type="entry name" value="NAT_camello-type"/>
</dbReference>
<dbReference type="PANTHER" id="PTHR13947:SF37">
    <property type="entry name" value="LD18367P"/>
    <property type="match status" value="1"/>
</dbReference>
<protein>
    <submittedName>
        <fullName evidence="3">GNAT family N-acetyltransferase</fullName>
    </submittedName>
</protein>
<reference evidence="3" key="1">
    <citation type="journal article" date="2021" name="PeerJ">
        <title>Extensive microbial diversity within the chicken gut microbiome revealed by metagenomics and culture.</title>
        <authorList>
            <person name="Gilroy R."/>
            <person name="Ravi A."/>
            <person name="Getino M."/>
            <person name="Pursley I."/>
            <person name="Horton D.L."/>
            <person name="Alikhan N.F."/>
            <person name="Baker D."/>
            <person name="Gharbi K."/>
            <person name="Hall N."/>
            <person name="Watson M."/>
            <person name="Adriaenssens E.M."/>
            <person name="Foster-Nyarko E."/>
            <person name="Jarju S."/>
            <person name="Secka A."/>
            <person name="Antonio M."/>
            <person name="Oren A."/>
            <person name="Chaudhuri R.R."/>
            <person name="La Ragione R."/>
            <person name="Hildebrand F."/>
            <person name="Pallen M.J."/>
        </authorList>
    </citation>
    <scope>NUCLEOTIDE SEQUENCE</scope>
    <source>
        <strain evidence="3">ChiGjej6B6-14162</strain>
    </source>
</reference>
<sequence length="150" mass="17335">MKIEKITSDKKRFLELLLLADEQESMIDRYLERGDLFVMYEPEDKAACVAVVTNEGNDVCELKNIAVNPSHQRKGLGRKMIEFLCQHYAGKYNTMLVGTGDSQQTVSFYKSCGFNFSHTIPDFFTRNYDHPIVEDGKILTDMIYFRRSLT</sequence>
<dbReference type="GO" id="GO:0008080">
    <property type="term" value="F:N-acetyltransferase activity"/>
    <property type="evidence" value="ECO:0007669"/>
    <property type="project" value="InterPro"/>
</dbReference>
<dbReference type="PROSITE" id="PS51186">
    <property type="entry name" value="GNAT"/>
    <property type="match status" value="1"/>
</dbReference>
<gene>
    <name evidence="3" type="ORF">H9977_01895</name>
</gene>
<dbReference type="Gene3D" id="3.40.630.30">
    <property type="match status" value="1"/>
</dbReference>
<keyword evidence="1" id="KW-0808">Transferase</keyword>
<accession>A0A9D1X6F9</accession>
<feature type="domain" description="N-acetyltransferase" evidence="2">
    <location>
        <begin position="1"/>
        <end position="150"/>
    </location>
</feature>